<name>A0A117NHA9_PICGL</name>
<keyword evidence="1" id="KW-0496">Mitochondrion</keyword>
<gene>
    <name evidence="1" type="ORF">ABT39_MTgene5091</name>
</gene>
<dbReference type="AlphaFoldDB" id="A0A117NHA9"/>
<dbReference type="EMBL" id="LKAM01000006">
    <property type="protein sequence ID" value="KUM48095.1"/>
    <property type="molecule type" value="Genomic_DNA"/>
</dbReference>
<proteinExistence type="predicted"/>
<evidence type="ECO:0000313" key="1">
    <source>
        <dbReference type="EMBL" id="KUM48095.1"/>
    </source>
</evidence>
<accession>A0A117NHA9</accession>
<organism evidence="1">
    <name type="scientific">Picea glauca</name>
    <name type="common">White spruce</name>
    <name type="synonym">Pinus glauca</name>
    <dbReference type="NCBI Taxonomy" id="3330"/>
    <lineage>
        <taxon>Eukaryota</taxon>
        <taxon>Viridiplantae</taxon>
        <taxon>Streptophyta</taxon>
        <taxon>Embryophyta</taxon>
        <taxon>Tracheophyta</taxon>
        <taxon>Spermatophyta</taxon>
        <taxon>Pinopsida</taxon>
        <taxon>Pinidae</taxon>
        <taxon>Conifers I</taxon>
        <taxon>Pinales</taxon>
        <taxon>Pinaceae</taxon>
        <taxon>Picea</taxon>
    </lineage>
</organism>
<reference evidence="1" key="1">
    <citation type="journal article" date="2015" name="Genome Biol. Evol.">
        <title>Organellar Genomes of White Spruce (Picea glauca): Assembly and Annotation.</title>
        <authorList>
            <person name="Jackman S.D."/>
            <person name="Warren R.L."/>
            <person name="Gibb E.A."/>
            <person name="Vandervalk B.P."/>
            <person name="Mohamadi H."/>
            <person name="Chu J."/>
            <person name="Raymond A."/>
            <person name="Pleasance S."/>
            <person name="Coope R."/>
            <person name="Wildung M.R."/>
            <person name="Ritland C.E."/>
            <person name="Bousquet J."/>
            <person name="Jones S.J."/>
            <person name="Bohlmann J."/>
            <person name="Birol I."/>
        </authorList>
    </citation>
    <scope>NUCLEOTIDE SEQUENCE [LARGE SCALE GENOMIC DNA]</scope>
    <source>
        <tissue evidence="1">Flushing bud</tissue>
    </source>
</reference>
<geneLocation type="mitochondrion" evidence="1"/>
<comment type="caution">
    <text evidence="1">The sequence shown here is derived from an EMBL/GenBank/DDBJ whole genome shotgun (WGS) entry which is preliminary data.</text>
</comment>
<protein>
    <submittedName>
        <fullName evidence="1">Uncharacterized protein</fullName>
    </submittedName>
</protein>
<sequence>MFVIEAPGRSSASPLSRSRPKPILRFDFKVNLAVGSKLFSRGGREMMERPANSGTQEILFQ</sequence>